<keyword evidence="3" id="KW-0808">Transferase</keyword>
<dbReference type="AlphaFoldDB" id="A0A9X3Z7S7"/>
<gene>
    <name evidence="3" type="ORF">NYP16_11375</name>
</gene>
<dbReference type="SUPFAM" id="SSF53383">
    <property type="entry name" value="PLP-dependent transferases"/>
    <property type="match status" value="1"/>
</dbReference>
<keyword evidence="3" id="KW-0032">Aminotransferase</keyword>
<dbReference type="InterPro" id="IPR000192">
    <property type="entry name" value="Aminotrans_V_dom"/>
</dbReference>
<reference evidence="3" key="1">
    <citation type="submission" date="2022-08" db="EMBL/GenBank/DDBJ databases">
        <authorList>
            <person name="Vandamme P."/>
            <person name="Hettiarachchi A."/>
            <person name="Peeters C."/>
            <person name="Cnockaert M."/>
            <person name="Carlier A."/>
        </authorList>
    </citation>
    <scope>NUCLEOTIDE SEQUENCE</scope>
    <source>
        <strain evidence="3">LMG 31809</strain>
    </source>
</reference>
<comment type="caution">
    <text evidence="3">The sequence shown here is derived from an EMBL/GenBank/DDBJ whole genome shotgun (WGS) entry which is preliminary data.</text>
</comment>
<sequence>MIDNFTALRRKFPVLAKKTYVNSGSYAALSLDVKAAFEAYLDGRLAEGAAWDHWAGINESVRAAMANLLKVTADEVAVTTSASAGINALASAMDFSGPRNKVVISDFEFPTNAQIWHAQSKRGAEILHVPVDAEGYIPLDHFRAAIDEHTALVAVTHVCYRNGAKLDIKGIARIAHEKGARLLVDCYQSVGTECLDMKALDVDFAVGGMLKYLLGTAGISFMYVRDELIPGLVPTTSGWFAQADIGAMNIKANHPSPTARRFEAGTPPVVNCYAAEAGLKIVQDVGLPAIEQHVRALSRYYLDRLAAEGFITATPTDDARRGPMVAVRAKDDTALVARLAARDIVTSSRDGNMRASFHFYNNEEDVEALIAGLKANRELLL</sequence>
<keyword evidence="1" id="KW-0663">Pyridoxal phosphate</keyword>
<evidence type="ECO:0000256" key="1">
    <source>
        <dbReference type="ARBA" id="ARBA00022898"/>
    </source>
</evidence>
<accession>A0A9X3Z7S7</accession>
<evidence type="ECO:0000313" key="3">
    <source>
        <dbReference type="EMBL" id="MDA5194550.1"/>
    </source>
</evidence>
<reference evidence="3" key="2">
    <citation type="journal article" date="2023" name="Syst. Appl. Microbiol.">
        <title>Govania unica gen. nov., sp. nov., a rare biosphere bacterium that represents a novel family in the class Alphaproteobacteria.</title>
        <authorList>
            <person name="Vandamme P."/>
            <person name="Peeters C."/>
            <person name="Hettiarachchi A."/>
            <person name="Cnockaert M."/>
            <person name="Carlier A."/>
        </authorList>
    </citation>
    <scope>NUCLEOTIDE SEQUENCE</scope>
    <source>
        <strain evidence="3">LMG 31809</strain>
    </source>
</reference>
<dbReference type="Gene3D" id="3.90.1150.10">
    <property type="entry name" value="Aspartate Aminotransferase, domain 1"/>
    <property type="match status" value="1"/>
</dbReference>
<name>A0A9X3Z7S7_9PROT</name>
<dbReference type="PANTHER" id="PTHR43586">
    <property type="entry name" value="CYSTEINE DESULFURASE"/>
    <property type="match status" value="1"/>
</dbReference>
<dbReference type="Pfam" id="PF00266">
    <property type="entry name" value="Aminotran_5"/>
    <property type="match status" value="1"/>
</dbReference>
<dbReference type="RefSeq" id="WP_274944256.1">
    <property type="nucleotide sequence ID" value="NZ_JANWOI010000004.1"/>
</dbReference>
<organism evidence="3 4">
    <name type="scientific">Govanella unica</name>
    <dbReference type="NCBI Taxonomy" id="2975056"/>
    <lineage>
        <taxon>Bacteria</taxon>
        <taxon>Pseudomonadati</taxon>
        <taxon>Pseudomonadota</taxon>
        <taxon>Alphaproteobacteria</taxon>
        <taxon>Emcibacterales</taxon>
        <taxon>Govanellaceae</taxon>
        <taxon>Govanella</taxon>
    </lineage>
</organism>
<feature type="domain" description="Aminotransferase class V" evidence="2">
    <location>
        <begin position="58"/>
        <end position="369"/>
    </location>
</feature>
<dbReference type="InterPro" id="IPR015421">
    <property type="entry name" value="PyrdxlP-dep_Trfase_major"/>
</dbReference>
<dbReference type="Gene3D" id="3.40.640.10">
    <property type="entry name" value="Type I PLP-dependent aspartate aminotransferase-like (Major domain)"/>
    <property type="match status" value="1"/>
</dbReference>
<evidence type="ECO:0000259" key="2">
    <source>
        <dbReference type="Pfam" id="PF00266"/>
    </source>
</evidence>
<keyword evidence="4" id="KW-1185">Reference proteome</keyword>
<proteinExistence type="predicted"/>
<dbReference type="Proteomes" id="UP001141619">
    <property type="component" value="Unassembled WGS sequence"/>
</dbReference>
<dbReference type="InterPro" id="IPR015422">
    <property type="entry name" value="PyrdxlP-dep_Trfase_small"/>
</dbReference>
<dbReference type="PANTHER" id="PTHR43586:SF15">
    <property type="entry name" value="BLR3095 PROTEIN"/>
    <property type="match status" value="1"/>
</dbReference>
<dbReference type="GO" id="GO:0008483">
    <property type="term" value="F:transaminase activity"/>
    <property type="evidence" value="ECO:0007669"/>
    <property type="project" value="UniProtKB-KW"/>
</dbReference>
<dbReference type="EMBL" id="JANWOI010000004">
    <property type="protein sequence ID" value="MDA5194550.1"/>
    <property type="molecule type" value="Genomic_DNA"/>
</dbReference>
<evidence type="ECO:0000313" key="4">
    <source>
        <dbReference type="Proteomes" id="UP001141619"/>
    </source>
</evidence>
<dbReference type="InterPro" id="IPR015424">
    <property type="entry name" value="PyrdxlP-dep_Trfase"/>
</dbReference>
<protein>
    <submittedName>
        <fullName evidence="3">Aminotransferase class V-fold PLP-dependent enzyme</fullName>
    </submittedName>
</protein>